<keyword evidence="2 5" id="KW-0238">DNA-binding</keyword>
<dbReference type="AlphaFoldDB" id="H3NPB3"/>
<dbReference type="Pfam" id="PF00072">
    <property type="entry name" value="Response_reg"/>
    <property type="match status" value="1"/>
</dbReference>
<dbReference type="eggNOG" id="COG0745">
    <property type="taxonomic scope" value="Bacteria"/>
</dbReference>
<gene>
    <name evidence="8" type="ORF">HMPREF9709_01174</name>
</gene>
<dbReference type="InterPro" id="IPR036388">
    <property type="entry name" value="WH-like_DNA-bd_sf"/>
</dbReference>
<dbReference type="Gene3D" id="1.10.10.10">
    <property type="entry name" value="Winged helix-like DNA-binding domain superfamily/Winged helix DNA-binding domain"/>
    <property type="match status" value="1"/>
</dbReference>
<dbReference type="STRING" id="883114.HMPREF9709_01174"/>
<dbReference type="Proteomes" id="UP000004191">
    <property type="component" value="Unassembled WGS sequence"/>
</dbReference>
<reference evidence="8 9" key="1">
    <citation type="submission" date="2012-01" db="EMBL/GenBank/DDBJ databases">
        <title>The Genome Sequence of Helcococcus kunzii ATCC 51366.</title>
        <authorList>
            <consortium name="The Broad Institute Genome Sequencing Platform"/>
            <person name="Earl A."/>
            <person name="Ward D."/>
            <person name="Feldgarden M."/>
            <person name="Gevers D."/>
            <person name="Huys G."/>
            <person name="Young S.K."/>
            <person name="Zeng Q."/>
            <person name="Gargeya S."/>
            <person name="Fitzgerald M."/>
            <person name="Haas B."/>
            <person name="Abouelleil A."/>
            <person name="Alvarado L."/>
            <person name="Arachchi H.M."/>
            <person name="Berlin A."/>
            <person name="Chapman S.B."/>
            <person name="Gearin G."/>
            <person name="Goldberg J."/>
            <person name="Griggs A."/>
            <person name="Gujja S."/>
            <person name="Hansen M."/>
            <person name="Heiman D."/>
            <person name="Howarth C."/>
            <person name="Larimer J."/>
            <person name="Lui A."/>
            <person name="MacDonald P.J.P."/>
            <person name="McCowen C."/>
            <person name="Montmayeur A."/>
            <person name="Murphy C."/>
            <person name="Neiman D."/>
            <person name="Pearson M."/>
            <person name="Priest M."/>
            <person name="Roberts A."/>
            <person name="Saif S."/>
            <person name="Shea T."/>
            <person name="Sisk P."/>
            <person name="Stolte C."/>
            <person name="Sykes S."/>
            <person name="Wortman J."/>
            <person name="Nusbaum C."/>
            <person name="Birren B."/>
        </authorList>
    </citation>
    <scope>NUCLEOTIDE SEQUENCE [LARGE SCALE GENOMIC DNA]</scope>
    <source>
        <strain evidence="8 9">ATCC 51366</strain>
    </source>
</reference>
<keyword evidence="9" id="KW-1185">Reference proteome</keyword>
<dbReference type="SMART" id="SM00862">
    <property type="entry name" value="Trans_reg_C"/>
    <property type="match status" value="1"/>
</dbReference>
<dbReference type="SMART" id="SM00448">
    <property type="entry name" value="REC"/>
    <property type="match status" value="1"/>
</dbReference>
<dbReference type="InterPro" id="IPR016032">
    <property type="entry name" value="Sig_transdc_resp-reg_C-effctor"/>
</dbReference>
<dbReference type="OrthoDB" id="9790442at2"/>
<evidence type="ECO:0000259" key="7">
    <source>
        <dbReference type="PROSITE" id="PS51755"/>
    </source>
</evidence>
<dbReference type="GO" id="GO:0032993">
    <property type="term" value="C:protein-DNA complex"/>
    <property type="evidence" value="ECO:0007669"/>
    <property type="project" value="TreeGrafter"/>
</dbReference>
<dbReference type="PANTHER" id="PTHR48111">
    <property type="entry name" value="REGULATOR OF RPOS"/>
    <property type="match status" value="1"/>
</dbReference>
<dbReference type="GeneID" id="96999159"/>
<evidence type="ECO:0000259" key="6">
    <source>
        <dbReference type="PROSITE" id="PS50110"/>
    </source>
</evidence>
<organism evidence="8 9">
    <name type="scientific">Helcococcus kunzii ATCC 51366</name>
    <dbReference type="NCBI Taxonomy" id="883114"/>
    <lineage>
        <taxon>Bacteria</taxon>
        <taxon>Bacillati</taxon>
        <taxon>Bacillota</taxon>
        <taxon>Tissierellia</taxon>
        <taxon>Tissierellales</taxon>
        <taxon>Peptoniphilaceae</taxon>
        <taxon>Helcococcus</taxon>
    </lineage>
</organism>
<evidence type="ECO:0000256" key="1">
    <source>
        <dbReference type="ARBA" id="ARBA00023015"/>
    </source>
</evidence>
<feature type="modified residue" description="4-aspartylphosphate" evidence="4">
    <location>
        <position position="51"/>
    </location>
</feature>
<dbReference type="InterPro" id="IPR011006">
    <property type="entry name" value="CheY-like_superfamily"/>
</dbReference>
<name>H3NPB3_9FIRM</name>
<comment type="caution">
    <text evidence="8">The sequence shown here is derived from an EMBL/GenBank/DDBJ whole genome shotgun (WGS) entry which is preliminary data.</text>
</comment>
<evidence type="ECO:0008006" key="10">
    <source>
        <dbReference type="Google" id="ProtNLM"/>
    </source>
</evidence>
<dbReference type="GO" id="GO:0005829">
    <property type="term" value="C:cytosol"/>
    <property type="evidence" value="ECO:0007669"/>
    <property type="project" value="TreeGrafter"/>
</dbReference>
<feature type="domain" description="OmpR/PhoB-type" evidence="7">
    <location>
        <begin position="133"/>
        <end position="231"/>
    </location>
</feature>
<accession>H3NPB3</accession>
<dbReference type="PANTHER" id="PTHR48111:SF73">
    <property type="entry name" value="ALKALINE PHOSPHATASE SYNTHESIS TRANSCRIPTIONAL REGULATORY PROTEIN PHOP"/>
    <property type="match status" value="1"/>
</dbReference>
<evidence type="ECO:0000256" key="2">
    <source>
        <dbReference type="ARBA" id="ARBA00023125"/>
    </source>
</evidence>
<dbReference type="InterPro" id="IPR039420">
    <property type="entry name" value="WalR-like"/>
</dbReference>
<feature type="DNA-binding region" description="OmpR/PhoB-type" evidence="5">
    <location>
        <begin position="133"/>
        <end position="231"/>
    </location>
</feature>
<dbReference type="HOGENOM" id="CLU_000445_30_4_9"/>
<dbReference type="PROSITE" id="PS51755">
    <property type="entry name" value="OMPR_PHOB"/>
    <property type="match status" value="1"/>
</dbReference>
<dbReference type="PROSITE" id="PS50110">
    <property type="entry name" value="RESPONSE_REGULATORY"/>
    <property type="match status" value="1"/>
</dbReference>
<sequence>MKLLLANSSQEFIDNFKYSFKSEEYEISYAKNIKETIENLKNNQYDLVIIDMIYKDGTGLDLKRKMNELGNIPTIVVSKSNEPNDIVLALEYGCDDYIVDPFYLLELKARIRSVLRRTKIKAEEKVKIIKEDVSSLVKGKFEFNILGRKVKVEDTELDLTGKEFDLLFILVSNKQKIFSRKDLANELWQGIEESNIRTVDVHIRRLREKLEPTNTDKYIQTRWGEGYFYNDEIGEVRGKDE</sequence>
<evidence type="ECO:0000256" key="3">
    <source>
        <dbReference type="ARBA" id="ARBA00023163"/>
    </source>
</evidence>
<keyword evidence="3" id="KW-0804">Transcription</keyword>
<dbReference type="SUPFAM" id="SSF52172">
    <property type="entry name" value="CheY-like"/>
    <property type="match status" value="1"/>
</dbReference>
<feature type="domain" description="Response regulatory" evidence="6">
    <location>
        <begin position="2"/>
        <end position="115"/>
    </location>
</feature>
<dbReference type="InterPro" id="IPR001789">
    <property type="entry name" value="Sig_transdc_resp-reg_receiver"/>
</dbReference>
<protein>
    <recommendedName>
        <fullName evidence="10">Stage 0 sporulation protein A homolog</fullName>
    </recommendedName>
</protein>
<dbReference type="GO" id="GO:0000156">
    <property type="term" value="F:phosphorelay response regulator activity"/>
    <property type="evidence" value="ECO:0007669"/>
    <property type="project" value="TreeGrafter"/>
</dbReference>
<dbReference type="CDD" id="cd00383">
    <property type="entry name" value="trans_reg_C"/>
    <property type="match status" value="1"/>
</dbReference>
<dbReference type="Gene3D" id="6.10.250.690">
    <property type="match status" value="1"/>
</dbReference>
<evidence type="ECO:0000313" key="8">
    <source>
        <dbReference type="EMBL" id="EHR33426.1"/>
    </source>
</evidence>
<dbReference type="GO" id="GO:0000976">
    <property type="term" value="F:transcription cis-regulatory region binding"/>
    <property type="evidence" value="ECO:0007669"/>
    <property type="project" value="TreeGrafter"/>
</dbReference>
<proteinExistence type="predicted"/>
<dbReference type="SUPFAM" id="SSF46894">
    <property type="entry name" value="C-terminal effector domain of the bipartite response regulators"/>
    <property type="match status" value="1"/>
</dbReference>
<keyword evidence="1" id="KW-0805">Transcription regulation</keyword>
<evidence type="ECO:0000256" key="5">
    <source>
        <dbReference type="PROSITE-ProRule" id="PRU01091"/>
    </source>
</evidence>
<keyword evidence="4" id="KW-0597">Phosphoprotein</keyword>
<evidence type="ECO:0000313" key="9">
    <source>
        <dbReference type="Proteomes" id="UP000004191"/>
    </source>
</evidence>
<dbReference type="Gene3D" id="3.40.50.2300">
    <property type="match status" value="1"/>
</dbReference>
<evidence type="ECO:0000256" key="4">
    <source>
        <dbReference type="PROSITE-ProRule" id="PRU00169"/>
    </source>
</evidence>
<dbReference type="EMBL" id="AGEI01000023">
    <property type="protein sequence ID" value="EHR33426.1"/>
    <property type="molecule type" value="Genomic_DNA"/>
</dbReference>
<dbReference type="InterPro" id="IPR001867">
    <property type="entry name" value="OmpR/PhoB-type_DNA-bd"/>
</dbReference>
<dbReference type="Pfam" id="PF00486">
    <property type="entry name" value="Trans_reg_C"/>
    <property type="match status" value="1"/>
</dbReference>
<dbReference type="RefSeq" id="WP_005398689.1">
    <property type="nucleotide sequence ID" value="NZ_JH601088.1"/>
</dbReference>
<dbReference type="GO" id="GO:0006355">
    <property type="term" value="P:regulation of DNA-templated transcription"/>
    <property type="evidence" value="ECO:0007669"/>
    <property type="project" value="InterPro"/>
</dbReference>